<evidence type="ECO:0000313" key="2">
    <source>
        <dbReference type="Proteomes" id="UP000182229"/>
    </source>
</evidence>
<reference evidence="1 2" key="2">
    <citation type="submission" date="2016-12" db="EMBL/GenBank/DDBJ databases">
        <title>Draft Genome Sequence of Cystobacter ferrugineus Strain Cbfe23.</title>
        <authorList>
            <person name="Akbar S."/>
            <person name="Dowd S.E."/>
            <person name="Stevens D.C."/>
        </authorList>
    </citation>
    <scope>NUCLEOTIDE SEQUENCE [LARGE SCALE GENOMIC DNA]</scope>
    <source>
        <strain evidence="1 2">Cbfe23</strain>
    </source>
</reference>
<evidence type="ECO:0000313" key="1">
    <source>
        <dbReference type="EMBL" id="OJH40225.1"/>
    </source>
</evidence>
<dbReference type="OrthoDB" id="5533854at2"/>
<accession>A0A1L9BD99</accession>
<dbReference type="EMBL" id="MPIN01000003">
    <property type="protein sequence ID" value="OJH40225.1"/>
    <property type="molecule type" value="Genomic_DNA"/>
</dbReference>
<proteinExistence type="predicted"/>
<name>A0A1L9BD99_9BACT</name>
<protein>
    <submittedName>
        <fullName evidence="1">Uncharacterized protein</fullName>
    </submittedName>
</protein>
<dbReference type="Proteomes" id="UP000182229">
    <property type="component" value="Unassembled WGS sequence"/>
</dbReference>
<organism evidence="1 2">
    <name type="scientific">Cystobacter ferrugineus</name>
    <dbReference type="NCBI Taxonomy" id="83449"/>
    <lineage>
        <taxon>Bacteria</taxon>
        <taxon>Pseudomonadati</taxon>
        <taxon>Myxococcota</taxon>
        <taxon>Myxococcia</taxon>
        <taxon>Myxococcales</taxon>
        <taxon>Cystobacterineae</taxon>
        <taxon>Archangiaceae</taxon>
        <taxon>Cystobacter</taxon>
    </lineage>
</organism>
<comment type="caution">
    <text evidence="1">The sequence shown here is derived from an EMBL/GenBank/DDBJ whole genome shotgun (WGS) entry which is preliminary data.</text>
</comment>
<sequence>MNSDGAAHWFYDKRESIRAEAGHDAEKFEALVLDPALEREARQRFPDDPILYAQLRAVLETELTLAKLGIFLLDGPPTEEQITELRRRNSEELRLLKGSE</sequence>
<gene>
    <name evidence="1" type="ORF">BON30_14360</name>
</gene>
<reference evidence="2" key="1">
    <citation type="submission" date="2016-11" db="EMBL/GenBank/DDBJ databases">
        <authorList>
            <person name="Shukria A."/>
            <person name="Stevens D.C."/>
        </authorList>
    </citation>
    <scope>NUCLEOTIDE SEQUENCE [LARGE SCALE GENOMIC DNA]</scope>
    <source>
        <strain evidence="2">Cbfe23</strain>
    </source>
</reference>
<dbReference type="RefSeq" id="WP_071898858.1">
    <property type="nucleotide sequence ID" value="NZ_MPIN01000003.1"/>
</dbReference>
<dbReference type="AlphaFoldDB" id="A0A1L9BD99"/>
<keyword evidence="2" id="KW-1185">Reference proteome</keyword>